<comment type="caution">
    <text evidence="1">The sequence shown here is derived from an EMBL/GenBank/DDBJ whole genome shotgun (WGS) entry which is preliminary data.</text>
</comment>
<name>A0A3M7PU20_BRAPC</name>
<evidence type="ECO:0000313" key="1">
    <source>
        <dbReference type="EMBL" id="RNA02449.1"/>
    </source>
</evidence>
<dbReference type="Proteomes" id="UP000276133">
    <property type="component" value="Unassembled WGS sequence"/>
</dbReference>
<sequence length="102" mass="11532">MFGKIILDIPRPDLANSGLALFLGLLNNSVTNKIIDNQLYIFETSLSVVKTNTFAQRFGIVFDYCFESVLINSIVPVSHLLKHMRSNLFFLCTLNCWTSNIS</sequence>
<proteinExistence type="predicted"/>
<organism evidence="1 2">
    <name type="scientific">Brachionus plicatilis</name>
    <name type="common">Marine rotifer</name>
    <name type="synonym">Brachionus muelleri</name>
    <dbReference type="NCBI Taxonomy" id="10195"/>
    <lineage>
        <taxon>Eukaryota</taxon>
        <taxon>Metazoa</taxon>
        <taxon>Spiralia</taxon>
        <taxon>Gnathifera</taxon>
        <taxon>Rotifera</taxon>
        <taxon>Eurotatoria</taxon>
        <taxon>Monogononta</taxon>
        <taxon>Pseudotrocha</taxon>
        <taxon>Ploima</taxon>
        <taxon>Brachionidae</taxon>
        <taxon>Brachionus</taxon>
    </lineage>
</organism>
<dbReference type="AlphaFoldDB" id="A0A3M7PU20"/>
<evidence type="ECO:0000313" key="2">
    <source>
        <dbReference type="Proteomes" id="UP000276133"/>
    </source>
</evidence>
<protein>
    <submittedName>
        <fullName evidence="1">Uncharacterized protein</fullName>
    </submittedName>
</protein>
<gene>
    <name evidence="1" type="ORF">BpHYR1_015457</name>
</gene>
<keyword evidence="2" id="KW-1185">Reference proteome</keyword>
<dbReference type="EMBL" id="REGN01008877">
    <property type="protein sequence ID" value="RNA02449.1"/>
    <property type="molecule type" value="Genomic_DNA"/>
</dbReference>
<accession>A0A3M7PU20</accession>
<reference evidence="1 2" key="1">
    <citation type="journal article" date="2018" name="Sci. Rep.">
        <title>Genomic signatures of local adaptation to the degree of environmental predictability in rotifers.</title>
        <authorList>
            <person name="Franch-Gras L."/>
            <person name="Hahn C."/>
            <person name="Garcia-Roger E.M."/>
            <person name="Carmona M.J."/>
            <person name="Serra M."/>
            <person name="Gomez A."/>
        </authorList>
    </citation>
    <scope>NUCLEOTIDE SEQUENCE [LARGE SCALE GENOMIC DNA]</scope>
    <source>
        <strain evidence="1">HYR1</strain>
    </source>
</reference>